<dbReference type="Proteomes" id="UP000826271">
    <property type="component" value="Unassembled WGS sequence"/>
</dbReference>
<gene>
    <name evidence="2" type="ORF">BUALT_Bualt15G0107100</name>
</gene>
<organism evidence="2 3">
    <name type="scientific">Buddleja alternifolia</name>
    <dbReference type="NCBI Taxonomy" id="168488"/>
    <lineage>
        <taxon>Eukaryota</taxon>
        <taxon>Viridiplantae</taxon>
        <taxon>Streptophyta</taxon>
        <taxon>Embryophyta</taxon>
        <taxon>Tracheophyta</taxon>
        <taxon>Spermatophyta</taxon>
        <taxon>Magnoliopsida</taxon>
        <taxon>eudicotyledons</taxon>
        <taxon>Gunneridae</taxon>
        <taxon>Pentapetalae</taxon>
        <taxon>asterids</taxon>
        <taxon>lamiids</taxon>
        <taxon>Lamiales</taxon>
        <taxon>Scrophulariaceae</taxon>
        <taxon>Buddlejeae</taxon>
        <taxon>Buddleja</taxon>
    </lineage>
</organism>
<sequence length="252" mass="28728">MFITQRYGWAIRHVRRTWNKAAHKLADDARKLTENVMEKWVKYSTVPESIRAIINIGSKARFYKIGVFPTETMDKPKLEELKIQFQWYLYETQDFVLKIPPAQLYAASGAVLFTILFYLIIRLFKRGSSNTILLTGLSGSGKTVLFYQVCVKNSLEVRNFGFEMAPPIKVMSHQWLLPSTCIFKLTRWLSLSPSDKLRTSRTTLSSAGIANEYSLGVPGEAFAFSQCHNKVTVAEASGLTSDITQLEHFIRE</sequence>
<keyword evidence="1" id="KW-1133">Transmembrane helix</keyword>
<reference evidence="2" key="1">
    <citation type="submission" date="2019-10" db="EMBL/GenBank/DDBJ databases">
        <authorList>
            <person name="Zhang R."/>
            <person name="Pan Y."/>
            <person name="Wang J."/>
            <person name="Ma R."/>
            <person name="Yu S."/>
        </authorList>
    </citation>
    <scope>NUCLEOTIDE SEQUENCE</scope>
    <source>
        <strain evidence="2">LA-IB0</strain>
        <tissue evidence="2">Leaf</tissue>
    </source>
</reference>
<evidence type="ECO:0000313" key="2">
    <source>
        <dbReference type="EMBL" id="KAG8369023.1"/>
    </source>
</evidence>
<protein>
    <submittedName>
        <fullName evidence="2">Uncharacterized protein</fullName>
    </submittedName>
</protein>
<keyword evidence="1" id="KW-0472">Membrane</keyword>
<keyword evidence="3" id="KW-1185">Reference proteome</keyword>
<evidence type="ECO:0000313" key="3">
    <source>
        <dbReference type="Proteomes" id="UP000826271"/>
    </source>
</evidence>
<dbReference type="AlphaFoldDB" id="A0AAV6WQ49"/>
<accession>A0AAV6WQ49</accession>
<evidence type="ECO:0000256" key="1">
    <source>
        <dbReference type="SAM" id="Phobius"/>
    </source>
</evidence>
<comment type="caution">
    <text evidence="2">The sequence shown here is derived from an EMBL/GenBank/DDBJ whole genome shotgun (WGS) entry which is preliminary data.</text>
</comment>
<dbReference type="EMBL" id="WHWC01000015">
    <property type="protein sequence ID" value="KAG8369023.1"/>
    <property type="molecule type" value="Genomic_DNA"/>
</dbReference>
<feature type="transmembrane region" description="Helical" evidence="1">
    <location>
        <begin position="104"/>
        <end position="124"/>
    </location>
</feature>
<name>A0AAV6WQ49_9LAMI</name>
<keyword evidence="1" id="KW-0812">Transmembrane</keyword>
<proteinExistence type="predicted"/>